<organism evidence="2 3">
    <name type="scientific">Capronia epimyces CBS 606.96</name>
    <dbReference type="NCBI Taxonomy" id="1182542"/>
    <lineage>
        <taxon>Eukaryota</taxon>
        <taxon>Fungi</taxon>
        <taxon>Dikarya</taxon>
        <taxon>Ascomycota</taxon>
        <taxon>Pezizomycotina</taxon>
        <taxon>Eurotiomycetes</taxon>
        <taxon>Chaetothyriomycetidae</taxon>
        <taxon>Chaetothyriales</taxon>
        <taxon>Herpotrichiellaceae</taxon>
        <taxon>Capronia</taxon>
    </lineage>
</organism>
<name>W9Y131_9EURO</name>
<dbReference type="HOGENOM" id="CLU_047427_1_0_1"/>
<dbReference type="RefSeq" id="XP_007731791.1">
    <property type="nucleotide sequence ID" value="XM_007733601.1"/>
</dbReference>
<keyword evidence="3" id="KW-1185">Reference proteome</keyword>
<comment type="caution">
    <text evidence="2">The sequence shown here is derived from an EMBL/GenBank/DDBJ whole genome shotgun (WGS) entry which is preliminary data.</text>
</comment>
<reference evidence="2 3" key="1">
    <citation type="submission" date="2013-03" db="EMBL/GenBank/DDBJ databases">
        <title>The Genome Sequence of Capronia epimyces CBS 606.96.</title>
        <authorList>
            <consortium name="The Broad Institute Genomics Platform"/>
            <person name="Cuomo C."/>
            <person name="de Hoog S."/>
            <person name="Gorbushina A."/>
            <person name="Walker B."/>
            <person name="Young S.K."/>
            <person name="Zeng Q."/>
            <person name="Gargeya S."/>
            <person name="Fitzgerald M."/>
            <person name="Haas B."/>
            <person name="Abouelleil A."/>
            <person name="Allen A.W."/>
            <person name="Alvarado L."/>
            <person name="Arachchi H.M."/>
            <person name="Berlin A.M."/>
            <person name="Chapman S.B."/>
            <person name="Gainer-Dewar J."/>
            <person name="Goldberg J."/>
            <person name="Griggs A."/>
            <person name="Gujja S."/>
            <person name="Hansen M."/>
            <person name="Howarth C."/>
            <person name="Imamovic A."/>
            <person name="Ireland A."/>
            <person name="Larimer J."/>
            <person name="McCowan C."/>
            <person name="Murphy C."/>
            <person name="Pearson M."/>
            <person name="Poon T.W."/>
            <person name="Priest M."/>
            <person name="Roberts A."/>
            <person name="Saif S."/>
            <person name="Shea T."/>
            <person name="Sisk P."/>
            <person name="Sykes S."/>
            <person name="Wortman J."/>
            <person name="Nusbaum C."/>
            <person name="Birren B."/>
        </authorList>
    </citation>
    <scope>NUCLEOTIDE SEQUENCE [LARGE SCALE GENOMIC DNA]</scope>
    <source>
        <strain evidence="2 3">CBS 606.96</strain>
    </source>
</reference>
<evidence type="ECO:0000259" key="1">
    <source>
        <dbReference type="PROSITE" id="PS50181"/>
    </source>
</evidence>
<dbReference type="InterPro" id="IPR001810">
    <property type="entry name" value="F-box_dom"/>
</dbReference>
<gene>
    <name evidence="2" type="ORF">A1O3_03463</name>
</gene>
<dbReference type="OrthoDB" id="3642468at2759"/>
<accession>W9Y131</accession>
<dbReference type="PROSITE" id="PS50181">
    <property type="entry name" value="FBOX"/>
    <property type="match status" value="1"/>
</dbReference>
<protein>
    <recommendedName>
        <fullName evidence="1">F-box domain-containing protein</fullName>
    </recommendedName>
</protein>
<feature type="domain" description="F-box" evidence="1">
    <location>
        <begin position="139"/>
        <end position="192"/>
    </location>
</feature>
<dbReference type="eggNOG" id="ENOG502SJSX">
    <property type="taxonomic scope" value="Eukaryota"/>
</dbReference>
<dbReference type="GeneID" id="19167591"/>
<dbReference type="Proteomes" id="UP000019478">
    <property type="component" value="Unassembled WGS sequence"/>
</dbReference>
<dbReference type="AlphaFoldDB" id="W9Y131"/>
<dbReference type="STRING" id="1182542.W9Y131"/>
<proteinExistence type="predicted"/>
<sequence length="423" mass="48401">MTGALGDCDLLGDQRACLAHNDEVTLGVNGVPSSLSEPTVLEGRSGLNVEKINEPLQNSLSGTAQGPIKWIPAASKPTATIALPRRTKKPASIRTDTASSDEEPLVDTTAALALHSKKTARLQRRHQKKQSARKVHSDIQSLLDFPSELLLLMLSFLQPSDIYSLLRLNRSMRRFILDNETAIADSIMYRRYWVLRQCFPLPVMLDRVSDAARPALLSQQWQDRLKIHKNPYQHIKQIDPSFVCTCMSCVLAWNNLCIILDLAHWQPNFDNREPLPIIPRGRNPEWNVQLLEKNAQIVTKAMQSSLTHARILQKHLAVTTRTILRSGRWRRKGDKTTPAPSQRPRLYHLTDEEAAAGTDEFLERSGPPSYQPIYMRDNYYSVEAFVPNRKWDRDEQRWQYYSKWPKPHENDLAWLVARFTPSE</sequence>
<evidence type="ECO:0000313" key="3">
    <source>
        <dbReference type="Proteomes" id="UP000019478"/>
    </source>
</evidence>
<evidence type="ECO:0000313" key="2">
    <source>
        <dbReference type="EMBL" id="EXJ86512.1"/>
    </source>
</evidence>
<dbReference type="EMBL" id="AMGY01000003">
    <property type="protein sequence ID" value="EXJ86512.1"/>
    <property type="molecule type" value="Genomic_DNA"/>
</dbReference>